<dbReference type="Proteomes" id="UP001163046">
    <property type="component" value="Unassembled WGS sequence"/>
</dbReference>
<feature type="region of interest" description="Disordered" evidence="1">
    <location>
        <begin position="28"/>
        <end position="48"/>
    </location>
</feature>
<comment type="caution">
    <text evidence="2">The sequence shown here is derived from an EMBL/GenBank/DDBJ whole genome shotgun (WGS) entry which is preliminary data.</text>
</comment>
<name>A0A9X0DAT7_9CNID</name>
<dbReference type="EMBL" id="MU825399">
    <property type="protein sequence ID" value="KAJ7393105.1"/>
    <property type="molecule type" value="Genomic_DNA"/>
</dbReference>
<dbReference type="AlphaFoldDB" id="A0A9X0DAT7"/>
<protein>
    <submittedName>
        <fullName evidence="2">Uncharacterized protein</fullName>
    </submittedName>
</protein>
<evidence type="ECO:0000313" key="2">
    <source>
        <dbReference type="EMBL" id="KAJ7393105.1"/>
    </source>
</evidence>
<organism evidence="2 3">
    <name type="scientific">Desmophyllum pertusum</name>
    <dbReference type="NCBI Taxonomy" id="174260"/>
    <lineage>
        <taxon>Eukaryota</taxon>
        <taxon>Metazoa</taxon>
        <taxon>Cnidaria</taxon>
        <taxon>Anthozoa</taxon>
        <taxon>Hexacorallia</taxon>
        <taxon>Scleractinia</taxon>
        <taxon>Caryophylliina</taxon>
        <taxon>Caryophylliidae</taxon>
        <taxon>Desmophyllum</taxon>
    </lineage>
</organism>
<proteinExistence type="predicted"/>
<evidence type="ECO:0000313" key="3">
    <source>
        <dbReference type="Proteomes" id="UP001163046"/>
    </source>
</evidence>
<gene>
    <name evidence="2" type="ORF">OS493_008404</name>
</gene>
<reference evidence="2" key="1">
    <citation type="submission" date="2023-01" db="EMBL/GenBank/DDBJ databases">
        <title>Genome assembly of the deep-sea coral Lophelia pertusa.</title>
        <authorList>
            <person name="Herrera S."/>
            <person name="Cordes E."/>
        </authorList>
    </citation>
    <scope>NUCLEOTIDE SEQUENCE</scope>
    <source>
        <strain evidence="2">USNM1676648</strain>
        <tissue evidence="2">Polyp</tissue>
    </source>
</reference>
<sequence length="138" mass="15767">MADEHDRQVSVAINDVQVTVDAGLEMGSVTQHPLSNGEIAQKEQDESERQNDGLFGIYRLANVNKGFDVEEEVLHGYVRFYPNETEPRTNMERYIDQQERRIQTQVAMADYHSSTLAYPSFPFTADHTPPVHRLNNAM</sequence>
<keyword evidence="3" id="KW-1185">Reference proteome</keyword>
<accession>A0A9X0DAT7</accession>
<evidence type="ECO:0000256" key="1">
    <source>
        <dbReference type="SAM" id="MobiDB-lite"/>
    </source>
</evidence>